<accession>A0A814CWI3</accession>
<dbReference type="AlphaFoldDB" id="A0A814CWI3"/>
<evidence type="ECO:0000256" key="3">
    <source>
        <dbReference type="SAM" id="Phobius"/>
    </source>
</evidence>
<dbReference type="InterPro" id="IPR051282">
    <property type="entry name" value="Arf-GAP_GTPase_ANK_PH"/>
</dbReference>
<dbReference type="Pfam" id="PF00169">
    <property type="entry name" value="PH"/>
    <property type="match status" value="1"/>
</dbReference>
<evidence type="ECO:0000313" key="5">
    <source>
        <dbReference type="EMBL" id="CAF0945845.1"/>
    </source>
</evidence>
<dbReference type="InterPro" id="IPR001849">
    <property type="entry name" value="PH_domain"/>
</dbReference>
<evidence type="ECO:0000313" key="6">
    <source>
        <dbReference type="Proteomes" id="UP000663845"/>
    </source>
</evidence>
<keyword evidence="1" id="KW-0862">Zinc</keyword>
<reference evidence="5" key="1">
    <citation type="submission" date="2021-02" db="EMBL/GenBank/DDBJ databases">
        <authorList>
            <person name="Nowell W R."/>
        </authorList>
    </citation>
    <scope>NUCLEOTIDE SEQUENCE</scope>
</reference>
<dbReference type="GO" id="GO:0008270">
    <property type="term" value="F:zinc ion binding"/>
    <property type="evidence" value="ECO:0007669"/>
    <property type="project" value="UniProtKB-KW"/>
</dbReference>
<dbReference type="PANTHER" id="PTHR45819:SF5">
    <property type="entry name" value="CENTAURIN-GAMMA-1A"/>
    <property type="match status" value="1"/>
</dbReference>
<keyword evidence="3" id="KW-0472">Membrane</keyword>
<name>A0A814CWI3_9BILA</name>
<dbReference type="PANTHER" id="PTHR45819">
    <property type="entry name" value="CENTAURIN-GAMMA-1A"/>
    <property type="match status" value="1"/>
</dbReference>
<sequence length="273" mass="31586">MSELIYQKLFLLRKPGKKDEEKNKIDRLGHGRAIPIKQGFLYKKGTNSINRDWKKKYVVLLDDGRLIYHPSLHDYENESHGKEIILQRTTIKIPGSNKPRIALRSASNDNKLNDLTSSDGAIIISNSSVTPAQWIKEHPLNLISECDYAPIYDHPLILTTVDTLYVILYTGVTLVTRTPKFYQHTYVEFENDTCIDMCDILTNGTHNFDYSDDGTFILYIFRFILFLFSCAALLKEFYQILTQRGRYFRGFFLNLLEIITYSCGIIFAMGIKQ</sequence>
<keyword evidence="1" id="KW-0479">Metal-binding</keyword>
<dbReference type="Proteomes" id="UP000663845">
    <property type="component" value="Unassembled WGS sequence"/>
</dbReference>
<feature type="domain" description="PH" evidence="4">
    <location>
        <begin position="34"/>
        <end position="143"/>
    </location>
</feature>
<evidence type="ECO:0000256" key="1">
    <source>
        <dbReference type="ARBA" id="ARBA00022771"/>
    </source>
</evidence>
<dbReference type="SUPFAM" id="SSF50729">
    <property type="entry name" value="PH domain-like"/>
    <property type="match status" value="1"/>
</dbReference>
<proteinExistence type="predicted"/>
<dbReference type="EMBL" id="CAJNOG010000103">
    <property type="protein sequence ID" value="CAF0945845.1"/>
    <property type="molecule type" value="Genomic_DNA"/>
</dbReference>
<dbReference type="PROSITE" id="PS50003">
    <property type="entry name" value="PH_DOMAIN"/>
    <property type="match status" value="1"/>
</dbReference>
<organism evidence="5 6">
    <name type="scientific">Adineta steineri</name>
    <dbReference type="NCBI Taxonomy" id="433720"/>
    <lineage>
        <taxon>Eukaryota</taxon>
        <taxon>Metazoa</taxon>
        <taxon>Spiralia</taxon>
        <taxon>Gnathifera</taxon>
        <taxon>Rotifera</taxon>
        <taxon>Eurotatoria</taxon>
        <taxon>Bdelloidea</taxon>
        <taxon>Adinetida</taxon>
        <taxon>Adinetidae</taxon>
        <taxon>Adineta</taxon>
    </lineage>
</organism>
<dbReference type="GO" id="GO:0005096">
    <property type="term" value="F:GTPase activator activity"/>
    <property type="evidence" value="ECO:0007669"/>
    <property type="project" value="TreeGrafter"/>
</dbReference>
<keyword evidence="2" id="KW-0040">ANK repeat</keyword>
<comment type="caution">
    <text evidence="5">The sequence shown here is derived from an EMBL/GenBank/DDBJ whole genome shotgun (WGS) entry which is preliminary data.</text>
</comment>
<keyword evidence="3" id="KW-0812">Transmembrane</keyword>
<keyword evidence="1" id="KW-0863">Zinc-finger</keyword>
<gene>
    <name evidence="5" type="ORF">JYZ213_LOCUS13005</name>
</gene>
<protein>
    <recommendedName>
        <fullName evidence="4">PH domain-containing protein</fullName>
    </recommendedName>
</protein>
<dbReference type="InterPro" id="IPR011993">
    <property type="entry name" value="PH-like_dom_sf"/>
</dbReference>
<keyword evidence="3" id="KW-1133">Transmembrane helix</keyword>
<dbReference type="Gene3D" id="2.30.29.30">
    <property type="entry name" value="Pleckstrin-homology domain (PH domain)/Phosphotyrosine-binding domain (PTB)"/>
    <property type="match status" value="1"/>
</dbReference>
<dbReference type="GO" id="GO:0003924">
    <property type="term" value="F:GTPase activity"/>
    <property type="evidence" value="ECO:0007669"/>
    <property type="project" value="TreeGrafter"/>
</dbReference>
<evidence type="ECO:0000259" key="4">
    <source>
        <dbReference type="PROSITE" id="PS50003"/>
    </source>
</evidence>
<feature type="transmembrane region" description="Helical" evidence="3">
    <location>
        <begin position="216"/>
        <end position="238"/>
    </location>
</feature>
<feature type="transmembrane region" description="Helical" evidence="3">
    <location>
        <begin position="250"/>
        <end position="271"/>
    </location>
</feature>
<evidence type="ECO:0000256" key="2">
    <source>
        <dbReference type="ARBA" id="ARBA00023043"/>
    </source>
</evidence>